<keyword evidence="2" id="KW-1185">Reference proteome</keyword>
<dbReference type="EMBL" id="JSYZ01000007">
    <property type="protein sequence ID" value="KPA91403.1"/>
    <property type="molecule type" value="Genomic_DNA"/>
</dbReference>
<dbReference type="PATRIC" id="fig|50340.43.peg.5657"/>
<sequence>MQIASGVRDVDIKVEPAVMWLFSGYADRSSTAVIKQLLKCVLSVLLS</sequence>
<evidence type="ECO:0000313" key="2">
    <source>
        <dbReference type="Proteomes" id="UP000037931"/>
    </source>
</evidence>
<reference evidence="1 2" key="1">
    <citation type="journal article" date="2015" name="PLoS ONE">
        <title>Rice-Infecting Pseudomonas Genomes Are Highly Accessorized and Harbor Multiple Putative Virulence Mechanisms to Cause Sheath Brown Rot.</title>
        <authorList>
            <person name="Quibod I.L."/>
            <person name="Grande G."/>
            <person name="Oreiro E.G."/>
            <person name="Borja F.N."/>
            <person name="Dossa G.S."/>
            <person name="Mauleon R."/>
            <person name="Cruz C.V."/>
            <person name="Oliva R."/>
        </authorList>
    </citation>
    <scope>NUCLEOTIDE SEQUENCE [LARGE SCALE GENOMIC DNA]</scope>
    <source>
        <strain evidence="1 2">IRRI 6609</strain>
    </source>
</reference>
<organism evidence="1 2">
    <name type="scientific">Pseudomonas asplenii</name>
    <dbReference type="NCBI Taxonomy" id="53407"/>
    <lineage>
        <taxon>Bacteria</taxon>
        <taxon>Pseudomonadati</taxon>
        <taxon>Pseudomonadota</taxon>
        <taxon>Gammaproteobacteria</taxon>
        <taxon>Pseudomonadales</taxon>
        <taxon>Pseudomonadaceae</taxon>
        <taxon>Pseudomonas</taxon>
    </lineage>
</organism>
<accession>A0A0M9GHX0</accession>
<name>A0A0M9GHX0_9PSED</name>
<dbReference type="AlphaFoldDB" id="A0A0M9GHX0"/>
<protein>
    <submittedName>
        <fullName evidence="1">Uncharacterized protein</fullName>
    </submittedName>
</protein>
<proteinExistence type="predicted"/>
<comment type="caution">
    <text evidence="1">The sequence shown here is derived from an EMBL/GenBank/DDBJ whole genome shotgun (WGS) entry which is preliminary data.</text>
</comment>
<dbReference type="Proteomes" id="UP000037931">
    <property type="component" value="Unassembled WGS sequence"/>
</dbReference>
<evidence type="ECO:0000313" key="1">
    <source>
        <dbReference type="EMBL" id="KPA91403.1"/>
    </source>
</evidence>
<gene>
    <name evidence="1" type="ORF">PF66_02286</name>
</gene>
<dbReference type="STRING" id="50340.PF66_02286"/>